<sequence length="393" mass="42485">MQRAVVLDCGSGWTKAGFAGDDAPQAIFPTLVAHGGGDGADVLVGRAALNVDATSPQYPVEHGVVVNWAALEQVWQHVFTTELQLETPHDHPVMLAEYPLRTSNTREQAAQLMFETFGVPAFTVAAQAALSLYAAGRLTGVALSSGDGVTYAEPVYEGLAMPGSTSTLYLAGRDLTDHLAGMLDASPTTAQGGGEPHHPAFFSDDRFFGFSLAERCRRREVARDIKEKLCYVPQDYDHDRNQQAVAGGGSWAPLSEYVLPDGRTIGVTSKQLFECLEALFNPALAGCEQDGIHVTLYDAVMKSPMEIRNDLYANIVLAGGTTLAAGFVQRLRREVHGLMPSGLRLGVVADPGRRFLEWRGGAALASLSTIEERWISRQDYDEHGCRVVHNKCP</sequence>
<gene>
    <name evidence="8" type="ORF">ACA1_060500</name>
</gene>
<comment type="function">
    <text evidence="6">Actins are highly conserved proteins that are involved in various types of cell motility and are ubiquitously expressed in all eukaryotic cells. Multiple isoforms are involved in various cellular functions such as cytoskeleton structure, cell mobility, chromosome movement and muscle contraction.</text>
</comment>
<keyword evidence="3" id="KW-0547">Nucleotide-binding</keyword>
<dbReference type="AlphaFoldDB" id="L8GXM8"/>
<dbReference type="SUPFAM" id="SSF53067">
    <property type="entry name" value="Actin-like ATPase domain"/>
    <property type="match status" value="2"/>
</dbReference>
<dbReference type="FunFam" id="3.30.420.40:FF:000058">
    <property type="entry name" value="Putative actin-related protein 5"/>
    <property type="match status" value="1"/>
</dbReference>
<dbReference type="FunFam" id="3.30.420.40:FF:000148">
    <property type="entry name" value="Actin, alpha skeletal muscle"/>
    <property type="match status" value="1"/>
</dbReference>
<keyword evidence="5" id="KW-0206">Cytoskeleton</keyword>
<evidence type="ECO:0000313" key="9">
    <source>
        <dbReference type="Proteomes" id="UP000011083"/>
    </source>
</evidence>
<dbReference type="OrthoDB" id="5132116at2759"/>
<proteinExistence type="inferred from homology"/>
<comment type="similarity">
    <text evidence="7">Belongs to the actin family.</text>
</comment>
<evidence type="ECO:0000256" key="2">
    <source>
        <dbReference type="ARBA" id="ARBA00022490"/>
    </source>
</evidence>
<dbReference type="KEGG" id="acan:ACA1_060500"/>
<dbReference type="InterPro" id="IPR043129">
    <property type="entry name" value="ATPase_NBD"/>
</dbReference>
<keyword evidence="4" id="KW-0067">ATP-binding</keyword>
<organism evidence="8 9">
    <name type="scientific">Acanthamoeba castellanii (strain ATCC 30010 / Neff)</name>
    <dbReference type="NCBI Taxonomy" id="1257118"/>
    <lineage>
        <taxon>Eukaryota</taxon>
        <taxon>Amoebozoa</taxon>
        <taxon>Discosea</taxon>
        <taxon>Longamoebia</taxon>
        <taxon>Centramoebida</taxon>
        <taxon>Acanthamoebidae</taxon>
        <taxon>Acanthamoeba</taxon>
    </lineage>
</organism>
<reference evidence="8 9" key="1">
    <citation type="journal article" date="2013" name="Genome Biol.">
        <title>Genome of Acanthamoeba castellanii highlights extensive lateral gene transfer and early evolution of tyrosine kinase signaling.</title>
        <authorList>
            <person name="Clarke M."/>
            <person name="Lohan A.J."/>
            <person name="Liu B."/>
            <person name="Lagkouvardos I."/>
            <person name="Roy S."/>
            <person name="Zafar N."/>
            <person name="Bertelli C."/>
            <person name="Schilde C."/>
            <person name="Kianianmomeni A."/>
            <person name="Burglin T.R."/>
            <person name="Frech C."/>
            <person name="Turcotte B."/>
            <person name="Kopec K.O."/>
            <person name="Synnott J.M."/>
            <person name="Choo C."/>
            <person name="Paponov I."/>
            <person name="Finkler A."/>
            <person name="Soon Heng Tan C."/>
            <person name="Hutchins A.P."/>
            <person name="Weinmeier T."/>
            <person name="Rattei T."/>
            <person name="Chu J.S."/>
            <person name="Gimenez G."/>
            <person name="Irimia M."/>
            <person name="Rigden D.J."/>
            <person name="Fitzpatrick D.A."/>
            <person name="Lorenzo-Morales J."/>
            <person name="Bateman A."/>
            <person name="Chiu C.H."/>
            <person name="Tang P."/>
            <person name="Hegemann P."/>
            <person name="Fromm H."/>
            <person name="Raoult D."/>
            <person name="Greub G."/>
            <person name="Miranda-Saavedra D."/>
            <person name="Chen N."/>
            <person name="Nash P."/>
            <person name="Ginger M.L."/>
            <person name="Horn M."/>
            <person name="Schaap P."/>
            <person name="Caler L."/>
            <person name="Loftus B."/>
        </authorList>
    </citation>
    <scope>NUCLEOTIDE SEQUENCE [LARGE SCALE GENOMIC DNA]</scope>
    <source>
        <strain evidence="8 9">Neff</strain>
    </source>
</reference>
<dbReference type="GO" id="GO:0016192">
    <property type="term" value="P:vesicle-mediated transport"/>
    <property type="evidence" value="ECO:0007669"/>
    <property type="project" value="UniProtKB-ARBA"/>
</dbReference>
<evidence type="ECO:0000256" key="7">
    <source>
        <dbReference type="RuleBase" id="RU000487"/>
    </source>
</evidence>
<dbReference type="PRINTS" id="PR00190">
    <property type="entry name" value="ACTIN"/>
</dbReference>
<evidence type="ECO:0000256" key="5">
    <source>
        <dbReference type="ARBA" id="ARBA00023212"/>
    </source>
</evidence>
<dbReference type="InterPro" id="IPR004001">
    <property type="entry name" value="Actin_CS"/>
</dbReference>
<evidence type="ECO:0000256" key="6">
    <source>
        <dbReference type="ARBA" id="ARBA00025474"/>
    </source>
</evidence>
<dbReference type="Proteomes" id="UP000011083">
    <property type="component" value="Unassembled WGS sequence"/>
</dbReference>
<dbReference type="PROSITE" id="PS00432">
    <property type="entry name" value="ACTINS_2"/>
    <property type="match status" value="1"/>
</dbReference>
<evidence type="ECO:0000256" key="3">
    <source>
        <dbReference type="ARBA" id="ARBA00022741"/>
    </source>
</evidence>
<evidence type="ECO:0000256" key="1">
    <source>
        <dbReference type="ARBA" id="ARBA00004245"/>
    </source>
</evidence>
<dbReference type="Gene3D" id="3.30.420.40">
    <property type="match status" value="2"/>
</dbReference>
<protein>
    <submittedName>
        <fullName evidence="8">Actin, putative</fullName>
    </submittedName>
</protein>
<name>L8GXM8_ACACF</name>
<dbReference type="GO" id="GO:0005856">
    <property type="term" value="C:cytoskeleton"/>
    <property type="evidence" value="ECO:0007669"/>
    <property type="project" value="UniProtKB-SubCell"/>
</dbReference>
<keyword evidence="9" id="KW-1185">Reference proteome</keyword>
<dbReference type="PANTHER" id="PTHR11937">
    <property type="entry name" value="ACTIN"/>
    <property type="match status" value="1"/>
</dbReference>
<dbReference type="InterPro" id="IPR004000">
    <property type="entry name" value="Actin"/>
</dbReference>
<dbReference type="GO" id="GO:0005524">
    <property type="term" value="F:ATP binding"/>
    <property type="evidence" value="ECO:0007669"/>
    <property type="project" value="UniProtKB-KW"/>
</dbReference>
<dbReference type="Gene3D" id="3.90.640.10">
    <property type="entry name" value="Actin, Chain A, domain 4"/>
    <property type="match status" value="1"/>
</dbReference>
<dbReference type="VEuPathDB" id="AmoebaDB:ACA1_060500"/>
<evidence type="ECO:0000313" key="8">
    <source>
        <dbReference type="EMBL" id="ELR17323.1"/>
    </source>
</evidence>
<accession>L8GXM8</accession>
<keyword evidence="2" id="KW-0963">Cytoplasm</keyword>
<dbReference type="SMART" id="SM00268">
    <property type="entry name" value="ACTIN"/>
    <property type="match status" value="1"/>
</dbReference>
<dbReference type="RefSeq" id="XP_004339336.1">
    <property type="nucleotide sequence ID" value="XM_004339288.1"/>
</dbReference>
<dbReference type="STRING" id="1257118.L8GXM8"/>
<dbReference type="GeneID" id="14918021"/>
<dbReference type="Pfam" id="PF00022">
    <property type="entry name" value="Actin"/>
    <property type="match status" value="1"/>
</dbReference>
<comment type="subcellular location">
    <subcellularLocation>
        <location evidence="1">Cytoplasm</location>
        <location evidence="1">Cytoskeleton</location>
    </subcellularLocation>
</comment>
<evidence type="ECO:0000256" key="4">
    <source>
        <dbReference type="ARBA" id="ARBA00022840"/>
    </source>
</evidence>
<dbReference type="EMBL" id="KB007974">
    <property type="protein sequence ID" value="ELR17323.1"/>
    <property type="molecule type" value="Genomic_DNA"/>
</dbReference>